<gene>
    <name evidence="2" type="ordered locus">Mmc1_0968</name>
</gene>
<organism evidence="2 3">
    <name type="scientific">Magnetococcus marinus (strain ATCC BAA-1437 / JCM 17883 / MC-1)</name>
    <dbReference type="NCBI Taxonomy" id="156889"/>
    <lineage>
        <taxon>Bacteria</taxon>
        <taxon>Pseudomonadati</taxon>
        <taxon>Pseudomonadota</taxon>
        <taxon>Magnetococcia</taxon>
        <taxon>Magnetococcales</taxon>
        <taxon>Magnetococcaceae</taxon>
        <taxon>Magnetococcus</taxon>
    </lineage>
</organism>
<evidence type="ECO:0000313" key="3">
    <source>
        <dbReference type="Proteomes" id="UP000002586"/>
    </source>
</evidence>
<name>A0L693_MAGMM</name>
<dbReference type="EMBL" id="CP000471">
    <property type="protein sequence ID" value="ABK43486.1"/>
    <property type="molecule type" value="Genomic_DNA"/>
</dbReference>
<evidence type="ECO:0000313" key="2">
    <source>
        <dbReference type="EMBL" id="ABK43486.1"/>
    </source>
</evidence>
<keyword evidence="3" id="KW-1185">Reference proteome</keyword>
<accession>A0L693</accession>
<sequence length="79" mass="8530">MQPQRPPRSTVFLLYAFPIQKVTPKSTPRVHNPPLFGLALRLAVCAFAWGFGGQPKQTNQLKPATSQQGVPTGAAATPF</sequence>
<protein>
    <submittedName>
        <fullName evidence="2">Uncharacterized protein</fullName>
    </submittedName>
</protein>
<proteinExistence type="predicted"/>
<dbReference type="HOGENOM" id="CLU_2601830_0_0_5"/>
<reference evidence="2 3" key="2">
    <citation type="journal article" date="2012" name="Int. J. Syst. Evol. Microbiol.">
        <title>Magnetococcus marinus gen. nov., sp. nov., a marine, magnetotactic bacterium that represents a novel lineage (Magnetococcaceae fam. nov.; Magnetococcales ord. nov.) at the base of the Alphaproteobacteria.</title>
        <authorList>
            <person name="Bazylinski D.A."/>
            <person name="Williams T.J."/>
            <person name="Lefevre C.T."/>
            <person name="Berg R.J."/>
            <person name="Zhang C.L."/>
            <person name="Bowser S.S."/>
            <person name="Dean A.J."/>
            <person name="Beveridge T.J."/>
        </authorList>
    </citation>
    <scope>NUCLEOTIDE SEQUENCE [LARGE SCALE GENOMIC DNA]</scope>
    <source>
        <strain evidence="3">ATCC BAA-1437 / JCM 17883 / MC-1</strain>
    </source>
</reference>
<dbReference type="KEGG" id="mgm:Mmc1_0968"/>
<dbReference type="AlphaFoldDB" id="A0L693"/>
<reference evidence="3" key="1">
    <citation type="journal article" date="2009" name="Appl. Environ. Microbiol.">
        <title>Complete genome sequence of the chemolithoautotrophic marine magnetotactic coccus strain MC-1.</title>
        <authorList>
            <person name="Schubbe S."/>
            <person name="Williams T.J."/>
            <person name="Xie G."/>
            <person name="Kiss H.E."/>
            <person name="Brettin T.S."/>
            <person name="Martinez D."/>
            <person name="Ross C.A."/>
            <person name="Schuler D."/>
            <person name="Cox B.L."/>
            <person name="Nealson K.H."/>
            <person name="Bazylinski D.A."/>
        </authorList>
    </citation>
    <scope>NUCLEOTIDE SEQUENCE [LARGE SCALE GENOMIC DNA]</scope>
    <source>
        <strain evidence="3">ATCC BAA-1437 / JCM 17883 / MC-1</strain>
    </source>
</reference>
<feature type="compositionally biased region" description="Polar residues" evidence="1">
    <location>
        <begin position="58"/>
        <end position="70"/>
    </location>
</feature>
<evidence type="ECO:0000256" key="1">
    <source>
        <dbReference type="SAM" id="MobiDB-lite"/>
    </source>
</evidence>
<feature type="region of interest" description="Disordered" evidence="1">
    <location>
        <begin position="58"/>
        <end position="79"/>
    </location>
</feature>
<dbReference type="Proteomes" id="UP000002586">
    <property type="component" value="Chromosome"/>
</dbReference>